<evidence type="ECO:0000313" key="2">
    <source>
        <dbReference type="Proteomes" id="UP001465976"/>
    </source>
</evidence>
<evidence type="ECO:0000313" key="1">
    <source>
        <dbReference type="EMBL" id="KAL0568854.1"/>
    </source>
</evidence>
<organism evidence="1 2">
    <name type="scientific">Marasmius crinis-equi</name>
    <dbReference type="NCBI Taxonomy" id="585013"/>
    <lineage>
        <taxon>Eukaryota</taxon>
        <taxon>Fungi</taxon>
        <taxon>Dikarya</taxon>
        <taxon>Basidiomycota</taxon>
        <taxon>Agaricomycotina</taxon>
        <taxon>Agaricomycetes</taxon>
        <taxon>Agaricomycetidae</taxon>
        <taxon>Agaricales</taxon>
        <taxon>Marasmiineae</taxon>
        <taxon>Marasmiaceae</taxon>
        <taxon>Marasmius</taxon>
    </lineage>
</organism>
<reference evidence="1 2" key="1">
    <citation type="submission" date="2024-02" db="EMBL/GenBank/DDBJ databases">
        <title>A draft genome for the cacao thread blight pathogen Marasmius crinis-equi.</title>
        <authorList>
            <person name="Cohen S.P."/>
            <person name="Baruah I.K."/>
            <person name="Amoako-Attah I."/>
            <person name="Bukari Y."/>
            <person name="Meinhardt L.W."/>
            <person name="Bailey B.A."/>
        </authorList>
    </citation>
    <scope>NUCLEOTIDE SEQUENCE [LARGE SCALE GENOMIC DNA]</scope>
    <source>
        <strain evidence="1 2">GH-76</strain>
    </source>
</reference>
<proteinExistence type="predicted"/>
<protein>
    <recommendedName>
        <fullName evidence="3">PIN domain-containing protein</fullName>
    </recommendedName>
</protein>
<dbReference type="EMBL" id="JBAHYK010001244">
    <property type="protein sequence ID" value="KAL0568854.1"/>
    <property type="molecule type" value="Genomic_DNA"/>
</dbReference>
<comment type="caution">
    <text evidence="1">The sequence shown here is derived from an EMBL/GenBank/DDBJ whole genome shotgun (WGS) entry which is preliminary data.</text>
</comment>
<keyword evidence="2" id="KW-1185">Reference proteome</keyword>
<accession>A0ABR3F1D3</accession>
<evidence type="ECO:0008006" key="3">
    <source>
        <dbReference type="Google" id="ProtNLM"/>
    </source>
</evidence>
<sequence length="297" mass="33518">MKKEAWFSRHASSWLLQKSQERKVLKGQARNETDTRHGPPGSADESIMHCAVYFNRIGQTYLYSADKNLCILCEGERVITISPLIRFSSRDIAKHIYSDGSVNLERFAGYQKAYKALSTIVPEEPAPDEDSMDVDEEAEQTHFEFIISVADARTSLHLQIVDHFTALLAELVSRVNGANPLLPDGAALSIHAPSSVRSAALNEPRNQDYAEWTASQLLDHLERRKPVLPAVHPYLGVFLTKPYRGPYTGSRRGEDWSPQDWRVSLAGLRAIAEGWGDRYIKESLDEVEPHIQKMVFE</sequence>
<dbReference type="Proteomes" id="UP001465976">
    <property type="component" value="Unassembled WGS sequence"/>
</dbReference>
<name>A0ABR3F1D3_9AGAR</name>
<gene>
    <name evidence="1" type="ORF">V5O48_013120</name>
</gene>